<dbReference type="AlphaFoldDB" id="A0A518BJ92"/>
<feature type="transmembrane region" description="Helical" evidence="1">
    <location>
        <begin position="190"/>
        <end position="208"/>
    </location>
</feature>
<dbReference type="RefSeq" id="WP_145064870.1">
    <property type="nucleotide sequence ID" value="NZ_CP036287.1"/>
</dbReference>
<keyword evidence="2" id="KW-0645">Protease</keyword>
<feature type="transmembrane region" description="Helical" evidence="1">
    <location>
        <begin position="109"/>
        <end position="132"/>
    </location>
</feature>
<dbReference type="GO" id="GO:0008233">
    <property type="term" value="F:peptidase activity"/>
    <property type="evidence" value="ECO:0007669"/>
    <property type="project" value="UniProtKB-KW"/>
</dbReference>
<keyword evidence="1" id="KW-0472">Membrane</keyword>
<name>A0A518BJ92_9BACT</name>
<feature type="transmembrane region" description="Helical" evidence="1">
    <location>
        <begin position="251"/>
        <end position="270"/>
    </location>
</feature>
<evidence type="ECO:0000256" key="1">
    <source>
        <dbReference type="SAM" id="Phobius"/>
    </source>
</evidence>
<proteinExistence type="predicted"/>
<feature type="transmembrane region" description="Helical" evidence="1">
    <location>
        <begin position="228"/>
        <end position="244"/>
    </location>
</feature>
<evidence type="ECO:0000313" key="2">
    <source>
        <dbReference type="EMBL" id="QDU67049.1"/>
    </source>
</evidence>
<dbReference type="EMBL" id="CP036287">
    <property type="protein sequence ID" value="QDU67049.1"/>
    <property type="molecule type" value="Genomic_DNA"/>
</dbReference>
<dbReference type="Proteomes" id="UP000316921">
    <property type="component" value="Chromosome"/>
</dbReference>
<keyword evidence="2" id="KW-0378">Hydrolase</keyword>
<reference evidence="2 3" key="1">
    <citation type="submission" date="2019-02" db="EMBL/GenBank/DDBJ databases">
        <title>Deep-cultivation of Planctomycetes and their phenomic and genomic characterization uncovers novel biology.</title>
        <authorList>
            <person name="Wiegand S."/>
            <person name="Jogler M."/>
            <person name="Boedeker C."/>
            <person name="Pinto D."/>
            <person name="Vollmers J."/>
            <person name="Rivas-Marin E."/>
            <person name="Kohn T."/>
            <person name="Peeters S.H."/>
            <person name="Heuer A."/>
            <person name="Rast P."/>
            <person name="Oberbeckmann S."/>
            <person name="Bunk B."/>
            <person name="Jeske O."/>
            <person name="Meyerdierks A."/>
            <person name="Storesund J.E."/>
            <person name="Kallscheuer N."/>
            <person name="Luecker S."/>
            <person name="Lage O.M."/>
            <person name="Pohl T."/>
            <person name="Merkel B.J."/>
            <person name="Hornburger P."/>
            <person name="Mueller R.-W."/>
            <person name="Bruemmer F."/>
            <person name="Labrenz M."/>
            <person name="Spormann A.M."/>
            <person name="Op den Camp H."/>
            <person name="Overmann J."/>
            <person name="Amann R."/>
            <person name="Jetten M.S.M."/>
            <person name="Mascher T."/>
            <person name="Medema M.H."/>
            <person name="Devos D.P."/>
            <person name="Kaster A.-K."/>
            <person name="Ovreas L."/>
            <person name="Rohde M."/>
            <person name="Galperin M.Y."/>
            <person name="Jogler C."/>
        </authorList>
    </citation>
    <scope>NUCLEOTIDE SEQUENCE [LARGE SCALE GENOMIC DNA]</scope>
    <source>
        <strain evidence="2 3">Pla133</strain>
    </source>
</reference>
<accession>A0A518BJ92</accession>
<evidence type="ECO:0000313" key="3">
    <source>
        <dbReference type="Proteomes" id="UP000316921"/>
    </source>
</evidence>
<organism evidence="2 3">
    <name type="scientific">Engelhardtia mirabilis</name>
    <dbReference type="NCBI Taxonomy" id="2528011"/>
    <lineage>
        <taxon>Bacteria</taxon>
        <taxon>Pseudomonadati</taxon>
        <taxon>Planctomycetota</taxon>
        <taxon>Planctomycetia</taxon>
        <taxon>Planctomycetia incertae sedis</taxon>
        <taxon>Engelhardtia</taxon>
    </lineage>
</organism>
<feature type="transmembrane region" description="Helical" evidence="1">
    <location>
        <begin position="71"/>
        <end position="89"/>
    </location>
</feature>
<dbReference type="GO" id="GO:0006508">
    <property type="term" value="P:proteolysis"/>
    <property type="evidence" value="ECO:0007669"/>
    <property type="project" value="UniProtKB-KW"/>
</dbReference>
<sequence length="273" mass="28953">MTPLFSVLADDDEFEEEYDERPSASIALGLLATVPLLLCYEAAVGTAGSRSRNIAEVVLSAPFTILAPHEHLLRVLLWMAVAVAAAVAAHRRLGHLGPPLMRVGVEGAIGALVLGPALILAASLFGTAAPALPLNEWYPDRAPDLAAVGFLAGGGAYEELVFRLGGFSLVFLVVRHLISFFGAPLVAARWVAEVAATVGSAVLFAAFHFELATRWLGWRGDAFDAGRFFWYVLAGLLLCALFRWRGLGVAAWTHGLFNAAMILGAGPGVLRGH</sequence>
<dbReference type="KEGG" id="pbap:Pla133_21270"/>
<keyword evidence="1" id="KW-1133">Transmembrane helix</keyword>
<feature type="transmembrane region" description="Helical" evidence="1">
    <location>
        <begin position="160"/>
        <end position="178"/>
    </location>
</feature>
<keyword evidence="1" id="KW-0812">Transmembrane</keyword>
<gene>
    <name evidence="2" type="ORF">Pla133_21270</name>
</gene>
<keyword evidence="3" id="KW-1185">Reference proteome</keyword>
<protein>
    <submittedName>
        <fullName evidence="2">CAAX amino terminal protease self-immunity</fullName>
    </submittedName>
</protein>